<dbReference type="Proteomes" id="UP000419743">
    <property type="component" value="Unassembled WGS sequence"/>
</dbReference>
<dbReference type="GO" id="GO:0003677">
    <property type="term" value="F:DNA binding"/>
    <property type="evidence" value="ECO:0007669"/>
    <property type="project" value="InterPro"/>
</dbReference>
<comment type="caution">
    <text evidence="3">The sequence shown here is derived from an EMBL/GenBank/DDBJ whole genome shotgun (WGS) entry which is preliminary data.</text>
</comment>
<dbReference type="GO" id="GO:0004803">
    <property type="term" value="F:transposase activity"/>
    <property type="evidence" value="ECO:0007669"/>
    <property type="project" value="InterPro"/>
</dbReference>
<proteinExistence type="predicted"/>
<dbReference type="AlphaFoldDB" id="A0A7M4DF48"/>
<dbReference type="PANTHER" id="PTHR30007:SF1">
    <property type="entry name" value="BLR1914 PROTEIN"/>
    <property type="match status" value="1"/>
</dbReference>
<evidence type="ECO:0000259" key="2">
    <source>
        <dbReference type="Pfam" id="PF01609"/>
    </source>
</evidence>
<dbReference type="InterPro" id="IPR002559">
    <property type="entry name" value="Transposase_11"/>
</dbReference>
<accession>A0A7M4DF48</accession>
<evidence type="ECO:0000313" key="3">
    <source>
        <dbReference type="EMBL" id="VZO35541.1"/>
    </source>
</evidence>
<evidence type="ECO:0000256" key="1">
    <source>
        <dbReference type="SAM" id="MobiDB-lite"/>
    </source>
</evidence>
<feature type="region of interest" description="Disordered" evidence="1">
    <location>
        <begin position="60"/>
        <end position="91"/>
    </location>
</feature>
<dbReference type="PANTHER" id="PTHR30007">
    <property type="entry name" value="PHP DOMAIN PROTEIN"/>
    <property type="match status" value="1"/>
</dbReference>
<dbReference type="EMBL" id="CACRYJ010000013">
    <property type="protein sequence ID" value="VZO35541.1"/>
    <property type="molecule type" value="Genomic_DNA"/>
</dbReference>
<reference evidence="3 4" key="1">
    <citation type="submission" date="2019-11" db="EMBL/GenBank/DDBJ databases">
        <authorList>
            <person name="Criscuolo A."/>
        </authorList>
    </citation>
    <scope>NUCLEOTIDE SEQUENCE [LARGE SCALE GENOMIC DNA]</scope>
    <source>
        <strain evidence="3">CIP111667</strain>
    </source>
</reference>
<gene>
    <name evidence="3" type="ORF">HALOF300_00739</name>
</gene>
<feature type="domain" description="Transposase IS4-like" evidence="2">
    <location>
        <begin position="1"/>
        <end position="122"/>
    </location>
</feature>
<protein>
    <submittedName>
        <fullName evidence="3">Transposase DDE domain protein</fullName>
    </submittedName>
</protein>
<keyword evidence="4" id="KW-1185">Reference proteome</keyword>
<evidence type="ECO:0000313" key="4">
    <source>
        <dbReference type="Proteomes" id="UP000419743"/>
    </source>
</evidence>
<organism evidence="3 4">
    <name type="scientific">Occultella aeris</name>
    <dbReference type="NCBI Taxonomy" id="2761496"/>
    <lineage>
        <taxon>Bacteria</taxon>
        <taxon>Bacillati</taxon>
        <taxon>Actinomycetota</taxon>
        <taxon>Actinomycetes</taxon>
        <taxon>Micrococcales</taxon>
        <taxon>Ruaniaceae</taxon>
        <taxon>Occultella</taxon>
    </lineage>
</organism>
<dbReference type="GO" id="GO:0006313">
    <property type="term" value="P:DNA transposition"/>
    <property type="evidence" value="ECO:0007669"/>
    <property type="project" value="InterPro"/>
</dbReference>
<name>A0A7M4DF48_9MICO</name>
<dbReference type="Pfam" id="PF01609">
    <property type="entry name" value="DDE_Tnp_1"/>
    <property type="match status" value="1"/>
</dbReference>
<sequence length="136" mass="15331">MVVTPGQSHDGRALELVLADIWVPRVGAGRPRTRPDAVLGDKAYSSRANRAMLRRRGIKMVIPEPSDQQANRKRRGSMGGRPPKLDRDSYKRRNVVERSLNLLKQWRALATRYDKNAVIYRAGAVLAAIVTWLRSS</sequence>